<dbReference type="AlphaFoldDB" id="A0A2H1VX18"/>
<proteinExistence type="predicted"/>
<sequence length="138" mass="15175">MSSSGSVRLFLTKNHPVPTPAFRVGTPAKKLVWIYAVVSGPSARASCTNGAHARKPPTYFTFVHRMSWCANAEKLRSKYCIIRLPRWSSGRKCGCRTRGLGFDSRVFSAFRKYLSSNTESGNVSRAPLSSDCVALAKV</sequence>
<accession>A0A2H1VX18</accession>
<dbReference type="EMBL" id="ODYU01004967">
    <property type="protein sequence ID" value="SOQ45375.1"/>
    <property type="molecule type" value="Genomic_DNA"/>
</dbReference>
<reference evidence="1" key="1">
    <citation type="submission" date="2016-07" db="EMBL/GenBank/DDBJ databases">
        <authorList>
            <person name="Bretaudeau A."/>
        </authorList>
    </citation>
    <scope>NUCLEOTIDE SEQUENCE</scope>
    <source>
        <strain evidence="1">Rice</strain>
        <tissue evidence="1">Whole body</tissue>
    </source>
</reference>
<evidence type="ECO:0000313" key="1">
    <source>
        <dbReference type="EMBL" id="SOQ45375.1"/>
    </source>
</evidence>
<gene>
    <name evidence="1" type="ORF">SFRICE_027787</name>
</gene>
<organism evidence="1">
    <name type="scientific">Spodoptera frugiperda</name>
    <name type="common">Fall armyworm</name>
    <dbReference type="NCBI Taxonomy" id="7108"/>
    <lineage>
        <taxon>Eukaryota</taxon>
        <taxon>Metazoa</taxon>
        <taxon>Ecdysozoa</taxon>
        <taxon>Arthropoda</taxon>
        <taxon>Hexapoda</taxon>
        <taxon>Insecta</taxon>
        <taxon>Pterygota</taxon>
        <taxon>Neoptera</taxon>
        <taxon>Endopterygota</taxon>
        <taxon>Lepidoptera</taxon>
        <taxon>Glossata</taxon>
        <taxon>Ditrysia</taxon>
        <taxon>Noctuoidea</taxon>
        <taxon>Noctuidae</taxon>
        <taxon>Amphipyrinae</taxon>
        <taxon>Spodoptera</taxon>
    </lineage>
</organism>
<name>A0A2H1VX18_SPOFR</name>
<protein>
    <submittedName>
        <fullName evidence="1">SFRICE_027787</fullName>
    </submittedName>
</protein>